<dbReference type="EMBL" id="CP017834">
    <property type="protein sequence ID" value="APJ04931.1"/>
    <property type="molecule type" value="Genomic_DNA"/>
</dbReference>
<name>A0A1L4D403_9BACT</name>
<organism evidence="1 2">
    <name type="scientific">Silvanigrella aquatica</name>
    <dbReference type="NCBI Taxonomy" id="1915309"/>
    <lineage>
        <taxon>Bacteria</taxon>
        <taxon>Pseudomonadati</taxon>
        <taxon>Bdellovibrionota</taxon>
        <taxon>Oligoflexia</taxon>
        <taxon>Silvanigrellales</taxon>
        <taxon>Silvanigrellaceae</taxon>
        <taxon>Silvanigrella</taxon>
    </lineage>
</organism>
<accession>A0A1L4D403</accession>
<sequence>MPIEDNSIKILIDSFPKTFYYLQSILHINKIDIIFEFYESHEFNNYLENIKSPEGITIEESFYLFIKNINYLNNSIIKYCLIHEINAIIFKMINICESTHLKIKIIKFNHLFNNYWTIINYPKNCNYFFQFKKNLNMNQSSIKLLYASTNKKYTCAKINNNIENYLDKYFNEREIIDSTMENILKNIGFIL</sequence>
<proteinExistence type="predicted"/>
<dbReference type="OrthoDB" id="9857852at2"/>
<protein>
    <submittedName>
        <fullName evidence="1">Uncharacterized protein</fullName>
    </submittedName>
</protein>
<evidence type="ECO:0000313" key="2">
    <source>
        <dbReference type="Proteomes" id="UP000184731"/>
    </source>
</evidence>
<dbReference type="RefSeq" id="WP_148698690.1">
    <property type="nucleotide sequence ID" value="NZ_CP017834.1"/>
</dbReference>
<evidence type="ECO:0000313" key="1">
    <source>
        <dbReference type="EMBL" id="APJ04931.1"/>
    </source>
</evidence>
<dbReference type="KEGG" id="saqi:AXG55_13915"/>
<gene>
    <name evidence="1" type="ORF">AXG55_13915</name>
</gene>
<reference evidence="1 2" key="1">
    <citation type="submission" date="2016-10" db="EMBL/GenBank/DDBJ databases">
        <title>Silvanigrella aquatica sp. nov., isolated from a freshwater lake located in the Black Forest, Germany, description of Silvanigrellaceae fam. nov., Silvanigrellales ord. nov., reclassification of the order Bdellovibrionales in the class Oligoflexia, reclassification of the families Bacteriovoracaceae and Halobacteriovoraceae in the new order Bacteriovoracales ord. nov., and reclassification of the family Pseudobacteriovoracaceae in the order Oligoflexiales.</title>
        <authorList>
            <person name="Hahn M.W."/>
            <person name="Schmidt J."/>
            <person name="Koll U."/>
            <person name="Rohde M."/>
            <person name="Verbag S."/>
            <person name="Pitt A."/>
            <person name="Nakai R."/>
            <person name="Naganuma T."/>
            <person name="Lang E."/>
        </authorList>
    </citation>
    <scope>NUCLEOTIDE SEQUENCE [LARGE SCALE GENOMIC DNA]</scope>
    <source>
        <strain evidence="1 2">MWH-Nonnen-W8red</strain>
    </source>
</reference>
<dbReference type="AlphaFoldDB" id="A0A1L4D403"/>
<dbReference type="Proteomes" id="UP000184731">
    <property type="component" value="Chromosome"/>
</dbReference>
<keyword evidence="2" id="KW-1185">Reference proteome</keyword>